<organism evidence="6 7">
    <name type="scientific">Starmerella bacillaris</name>
    <name type="common">Yeast</name>
    <name type="synonym">Candida zemplinina</name>
    <dbReference type="NCBI Taxonomy" id="1247836"/>
    <lineage>
        <taxon>Eukaryota</taxon>
        <taxon>Fungi</taxon>
        <taxon>Dikarya</taxon>
        <taxon>Ascomycota</taxon>
        <taxon>Saccharomycotina</taxon>
        <taxon>Dipodascomycetes</taxon>
        <taxon>Dipodascales</taxon>
        <taxon>Trichomonascaceae</taxon>
        <taxon>Starmerella</taxon>
    </lineage>
</organism>
<gene>
    <name evidence="6" type="ORF">DASB73_042230</name>
</gene>
<evidence type="ECO:0000313" key="7">
    <source>
        <dbReference type="Proteomes" id="UP001362899"/>
    </source>
</evidence>
<comment type="subcellular location">
    <subcellularLocation>
        <location evidence="5">Cytoplasm</location>
    </subcellularLocation>
    <subcellularLocation>
        <location evidence="5">Nucleus</location>
    </subcellularLocation>
</comment>
<protein>
    <recommendedName>
        <fullName evidence="5">Proteasome subunit beta</fullName>
    </recommendedName>
</protein>
<sequence length="190" mass="21520">MDILLGIRTQNEVLLITSRSLARGISVLKSDDVKVLECNKHTALAFSGEPGDTTNFVEFIRANVRLYGFQNKQELTTHAVASYARKELATSLRSRKPYQVNILVAGHNGTPELHWIDYLGTNVTLPYAAHGYASYYVLSTLDRWWTETLTLEEGLELARKCIDELEKRMPIDFKGCNIHVVDQNGVRLHE</sequence>
<comment type="function">
    <text evidence="5">Component of the proteasome, a multicatalytic proteinase complex which is characterized by its ability to cleave peptides with Arg, Phe, Tyr, Leu, and Glu adjacent to the leaving group at neutral or slightly basic pH. The proteasome has an ATP-dependent proteolytic activity.</text>
</comment>
<comment type="caution">
    <text evidence="6">The sequence shown here is derived from an EMBL/GenBank/DDBJ whole genome shotgun (WGS) entry which is preliminary data.</text>
</comment>
<comment type="subunit">
    <text evidence="4">The 26S proteasome consists of a 20S proteasome core and two 19S regulatory subunits. The 20S proteasome core is composed of 28 subunits that are arranged in four stacked rings, resulting in a barrel-shaped structure. The two end rings are each formed by seven alpha subunits, and the two central rings are each formed by seven beta subunits. The catalytic chamber with the active sites is on the inside of the barrel.</text>
</comment>
<dbReference type="InterPro" id="IPR001353">
    <property type="entry name" value="Proteasome_sua/b"/>
</dbReference>
<name>A0AAV5RNZ9_STABA</name>
<dbReference type="Proteomes" id="UP001362899">
    <property type="component" value="Unassembled WGS sequence"/>
</dbReference>
<evidence type="ECO:0000256" key="3">
    <source>
        <dbReference type="ARBA" id="ARBA00023242"/>
    </source>
</evidence>
<keyword evidence="7" id="KW-1185">Reference proteome</keyword>
<dbReference type="AlphaFoldDB" id="A0AAV5RNZ9"/>
<evidence type="ECO:0000256" key="2">
    <source>
        <dbReference type="ARBA" id="ARBA00022942"/>
    </source>
</evidence>
<dbReference type="PANTHER" id="PTHR11599">
    <property type="entry name" value="PROTEASOME SUBUNIT ALPHA/BETA"/>
    <property type="match status" value="1"/>
</dbReference>
<proteinExistence type="inferred from homology"/>
<keyword evidence="2 5" id="KW-0647">Proteasome</keyword>
<dbReference type="Gene3D" id="3.60.20.10">
    <property type="entry name" value="Glutamine Phosphoribosylpyrophosphate, subunit 1, domain 1"/>
    <property type="match status" value="1"/>
</dbReference>
<dbReference type="PROSITE" id="PS51476">
    <property type="entry name" value="PROTEASOME_BETA_2"/>
    <property type="match status" value="1"/>
</dbReference>
<comment type="subunit">
    <text evidence="5">Component of the proteasome complex.</text>
</comment>
<dbReference type="GO" id="GO:0010499">
    <property type="term" value="P:proteasomal ubiquitin-independent protein catabolic process"/>
    <property type="evidence" value="ECO:0007669"/>
    <property type="project" value="UniProtKB-ARBA"/>
</dbReference>
<evidence type="ECO:0000256" key="1">
    <source>
        <dbReference type="ARBA" id="ARBA00022490"/>
    </source>
</evidence>
<keyword evidence="1 5" id="KW-0963">Cytoplasm</keyword>
<accession>A0AAV5RNZ9</accession>
<dbReference type="InterPro" id="IPR050115">
    <property type="entry name" value="Proteasome_alpha"/>
</dbReference>
<dbReference type="GO" id="GO:0005634">
    <property type="term" value="C:nucleus"/>
    <property type="evidence" value="ECO:0007669"/>
    <property type="project" value="UniProtKB-SubCell"/>
</dbReference>
<evidence type="ECO:0000256" key="4">
    <source>
        <dbReference type="ARBA" id="ARBA00026071"/>
    </source>
</evidence>
<dbReference type="CDD" id="cd03758">
    <property type="entry name" value="proteasome_beta_type_2"/>
    <property type="match status" value="1"/>
</dbReference>
<dbReference type="EMBL" id="BTGC01000008">
    <property type="protein sequence ID" value="GMM53260.1"/>
    <property type="molecule type" value="Genomic_DNA"/>
</dbReference>
<dbReference type="GO" id="GO:0005839">
    <property type="term" value="C:proteasome core complex"/>
    <property type="evidence" value="ECO:0007669"/>
    <property type="project" value="InterPro"/>
</dbReference>
<dbReference type="InterPro" id="IPR035206">
    <property type="entry name" value="Proteasome_beta2"/>
</dbReference>
<keyword evidence="3 5" id="KW-0539">Nucleus</keyword>
<dbReference type="SUPFAM" id="SSF56235">
    <property type="entry name" value="N-terminal nucleophile aminohydrolases (Ntn hydrolases)"/>
    <property type="match status" value="1"/>
</dbReference>
<comment type="similarity">
    <text evidence="5">Belongs to the peptidase T1B family.</text>
</comment>
<reference evidence="6 7" key="1">
    <citation type="journal article" date="2023" name="Elife">
        <title>Identification of key yeast species and microbe-microbe interactions impacting larval growth of Drosophila in the wild.</title>
        <authorList>
            <person name="Mure A."/>
            <person name="Sugiura Y."/>
            <person name="Maeda R."/>
            <person name="Honda K."/>
            <person name="Sakurai N."/>
            <person name="Takahashi Y."/>
            <person name="Watada M."/>
            <person name="Katoh T."/>
            <person name="Gotoh A."/>
            <person name="Gotoh Y."/>
            <person name="Taniguchi I."/>
            <person name="Nakamura K."/>
            <person name="Hayashi T."/>
            <person name="Katayama T."/>
            <person name="Uemura T."/>
            <person name="Hattori Y."/>
        </authorList>
    </citation>
    <scope>NUCLEOTIDE SEQUENCE [LARGE SCALE GENOMIC DNA]</scope>
    <source>
        <strain evidence="6 7">SB-73</strain>
    </source>
</reference>
<dbReference type="InterPro" id="IPR023333">
    <property type="entry name" value="Proteasome_suB-type"/>
</dbReference>
<dbReference type="GO" id="GO:0005737">
    <property type="term" value="C:cytoplasm"/>
    <property type="evidence" value="ECO:0007669"/>
    <property type="project" value="UniProtKB-SubCell"/>
</dbReference>
<dbReference type="Pfam" id="PF00227">
    <property type="entry name" value="Proteasome"/>
    <property type="match status" value="1"/>
</dbReference>
<evidence type="ECO:0000313" key="6">
    <source>
        <dbReference type="EMBL" id="GMM53260.1"/>
    </source>
</evidence>
<dbReference type="GO" id="GO:0043161">
    <property type="term" value="P:proteasome-mediated ubiquitin-dependent protein catabolic process"/>
    <property type="evidence" value="ECO:0007669"/>
    <property type="project" value="UniProtKB-ARBA"/>
</dbReference>
<dbReference type="InterPro" id="IPR029055">
    <property type="entry name" value="Ntn_hydrolases_N"/>
</dbReference>
<evidence type="ECO:0000256" key="5">
    <source>
        <dbReference type="RuleBase" id="RU004203"/>
    </source>
</evidence>